<dbReference type="PANTHER" id="PTHR45667">
    <property type="entry name" value="S-ADENOSYLMETHIONINE MITOCHONDRIAL CARRIER PROTEIN"/>
    <property type="match status" value="1"/>
</dbReference>
<evidence type="ECO:0000256" key="10">
    <source>
        <dbReference type="ARBA" id="ARBA00023132"/>
    </source>
</evidence>
<dbReference type="PROSITE" id="PS51472">
    <property type="entry name" value="RRM_NUP35"/>
    <property type="match status" value="1"/>
</dbReference>
<keyword evidence="5 12" id="KW-0812">Transmembrane</keyword>
<dbReference type="OrthoDB" id="415315at2759"/>
<dbReference type="GO" id="GO:0015031">
    <property type="term" value="P:protein transport"/>
    <property type="evidence" value="ECO:0007669"/>
    <property type="project" value="UniProtKB-KW"/>
</dbReference>
<sequence>MATDSSSQTNQDSSSKSKVSQPPPLSAMASFLEGTSDASAAPASIFNTTPTYKKDISSIPPAFFVRQCNDTLDVDEPAGQMRVQRNLSIGYGDRRLSGVLSEKPEDTKADAAVMKDEQESSSKKRIFLSTADAQRGLFGNGIVPKKRKGPTSLQDDQSKATRINESQSRTIRVFGYPSNLVNNVISHFNRYGKIEHFEQAPGGSWILITYEKNASALAALKSNGIVISKNQLIGVTLEETHVDPVVQNVVPLNEGNGVFKTSTPNTSFESGLGKGKVGVSAMDKNARATSIMSSVFEKIQETIFGCLRIPTNIHISSAMTSVPEQFKINFTSGAMGLSLSYACMHPLDTIKTRIQADTTGNWRKVVFSKSTLHSLGRGFFVSALGAAGQGGARFSTYEFCKSKMLPKEKNALTIPVTALSAILGDLASSVIKVPREVVTAKLQIDHYKAINGQKPNAAFVIRQTLLEEGPKGLFRGFWAIAARDSPFMVILLVSYENFKAFHHRSVREALEKTREYRAKQKQMVAGAAFEELEADIPTMRSIMYGGISGFLAGYFTTPMDVLRTRMIAQKAVKPMSVTEMAKHVVASTTGTSTINRSINVYRSFFVGAIPRSVWWFGICGIFFPTYETLKSLMNSNN</sequence>
<dbReference type="Proteomes" id="UP000053815">
    <property type="component" value="Unassembled WGS sequence"/>
</dbReference>
<evidence type="ECO:0000313" key="17">
    <source>
        <dbReference type="Proteomes" id="UP000053815"/>
    </source>
</evidence>
<feature type="repeat" description="Solcar" evidence="12">
    <location>
        <begin position="412"/>
        <end position="501"/>
    </location>
</feature>
<dbReference type="GO" id="GO:0016020">
    <property type="term" value="C:membrane"/>
    <property type="evidence" value="ECO:0007669"/>
    <property type="project" value="UniProtKB-SubCell"/>
</dbReference>
<evidence type="ECO:0000256" key="7">
    <source>
        <dbReference type="ARBA" id="ARBA00022927"/>
    </source>
</evidence>
<evidence type="ECO:0000256" key="3">
    <source>
        <dbReference type="ARBA" id="ARBA00006375"/>
    </source>
</evidence>
<dbReference type="SUPFAM" id="SSF103506">
    <property type="entry name" value="Mitochondrial carrier"/>
    <property type="match status" value="1"/>
</dbReference>
<keyword evidence="6" id="KW-0677">Repeat</keyword>
<dbReference type="Pfam" id="PF05172">
    <property type="entry name" value="RRM_Nup35"/>
    <property type="match status" value="1"/>
</dbReference>
<keyword evidence="13" id="KW-0509">mRNA transport</keyword>
<reference evidence="16" key="1">
    <citation type="submission" date="2014-09" db="EMBL/GenBank/DDBJ databases">
        <title>Draft genome sequence of an oleaginous Mucoromycotina fungus Mucor ambiguus NBRC6742.</title>
        <authorList>
            <person name="Takeda I."/>
            <person name="Yamane N."/>
            <person name="Morita T."/>
            <person name="Tamano K."/>
            <person name="Machida M."/>
            <person name="Baker S."/>
            <person name="Koike H."/>
        </authorList>
    </citation>
    <scope>NUCLEOTIDE SEQUENCE</scope>
    <source>
        <strain evidence="16">NBRC 6742</strain>
    </source>
</reference>
<evidence type="ECO:0000256" key="6">
    <source>
        <dbReference type="ARBA" id="ARBA00022737"/>
    </source>
</evidence>
<feature type="repeat" description="Solcar" evidence="12">
    <location>
        <begin position="324"/>
        <end position="403"/>
    </location>
</feature>
<dbReference type="AlphaFoldDB" id="A0A0C9N1H5"/>
<keyword evidence="9" id="KW-0811">Translocation</keyword>
<dbReference type="SUPFAM" id="SSF54928">
    <property type="entry name" value="RNA-binding domain, RBD"/>
    <property type="match status" value="1"/>
</dbReference>
<feature type="domain" description="RRM Nup35-type" evidence="15">
    <location>
        <begin position="165"/>
        <end position="245"/>
    </location>
</feature>
<dbReference type="EMBL" id="DF836582">
    <property type="protein sequence ID" value="GAN09807.1"/>
    <property type="molecule type" value="Genomic_DNA"/>
</dbReference>
<dbReference type="GO" id="GO:0051028">
    <property type="term" value="P:mRNA transport"/>
    <property type="evidence" value="ECO:0007669"/>
    <property type="project" value="UniProtKB-UniRule"/>
</dbReference>
<evidence type="ECO:0000256" key="4">
    <source>
        <dbReference type="ARBA" id="ARBA00022448"/>
    </source>
</evidence>
<evidence type="ECO:0000256" key="2">
    <source>
        <dbReference type="ARBA" id="ARBA00004567"/>
    </source>
</evidence>
<keyword evidence="13" id="KW-0539">Nucleus</keyword>
<name>A0A0C9N1H5_9FUNG</name>
<evidence type="ECO:0000256" key="12">
    <source>
        <dbReference type="PROSITE-ProRule" id="PRU00282"/>
    </source>
</evidence>
<keyword evidence="4 13" id="KW-0813">Transport</keyword>
<accession>A0A0C9N1H5</accession>
<proteinExistence type="inferred from homology"/>
<dbReference type="PROSITE" id="PS50920">
    <property type="entry name" value="SOLCAR"/>
    <property type="match status" value="3"/>
</dbReference>
<keyword evidence="7" id="KW-0653">Protein transport</keyword>
<gene>
    <name evidence="16" type="ORF">MAM1_0293c09340</name>
</gene>
<evidence type="ECO:0000256" key="13">
    <source>
        <dbReference type="PROSITE-ProRule" id="PRU00804"/>
    </source>
</evidence>
<evidence type="ECO:0000256" key="1">
    <source>
        <dbReference type="ARBA" id="ARBA00004141"/>
    </source>
</evidence>
<dbReference type="Gene3D" id="1.50.40.10">
    <property type="entry name" value="Mitochondrial carrier domain"/>
    <property type="match status" value="2"/>
</dbReference>
<evidence type="ECO:0000256" key="9">
    <source>
        <dbReference type="ARBA" id="ARBA00023010"/>
    </source>
</evidence>
<evidence type="ECO:0000256" key="11">
    <source>
        <dbReference type="ARBA" id="ARBA00023136"/>
    </source>
</evidence>
<dbReference type="Pfam" id="PF00153">
    <property type="entry name" value="Mito_carr"/>
    <property type="match status" value="3"/>
</dbReference>
<keyword evidence="8" id="KW-1133">Transmembrane helix</keyword>
<organism evidence="16">
    <name type="scientific">Mucor ambiguus</name>
    <dbReference type="NCBI Taxonomy" id="91626"/>
    <lineage>
        <taxon>Eukaryota</taxon>
        <taxon>Fungi</taxon>
        <taxon>Fungi incertae sedis</taxon>
        <taxon>Mucoromycota</taxon>
        <taxon>Mucoromycotina</taxon>
        <taxon>Mucoromycetes</taxon>
        <taxon>Mucorales</taxon>
        <taxon>Mucorineae</taxon>
        <taxon>Mucoraceae</taxon>
        <taxon>Mucor</taxon>
    </lineage>
</organism>
<dbReference type="InterPro" id="IPR012677">
    <property type="entry name" value="Nucleotide-bd_a/b_plait_sf"/>
</dbReference>
<comment type="similarity">
    <text evidence="3">Belongs to the mitochondrial carrier (TC 2.A.29) family.</text>
</comment>
<feature type="region of interest" description="Disordered" evidence="14">
    <location>
        <begin position="1"/>
        <end position="33"/>
    </location>
</feature>
<dbReference type="InterPro" id="IPR035979">
    <property type="entry name" value="RBD_domain_sf"/>
</dbReference>
<feature type="repeat" description="Solcar" evidence="12">
    <location>
        <begin position="540"/>
        <end position="632"/>
    </location>
</feature>
<evidence type="ECO:0000256" key="8">
    <source>
        <dbReference type="ARBA" id="ARBA00022989"/>
    </source>
</evidence>
<keyword evidence="10 13" id="KW-0906">Nuclear pore complex</keyword>
<comment type="subcellular location">
    <subcellularLocation>
        <location evidence="1">Membrane</location>
        <topology evidence="1">Multi-pass membrane protein</topology>
    </subcellularLocation>
    <subcellularLocation>
        <location evidence="2">Nucleus</location>
        <location evidence="2">Nuclear pore complex</location>
    </subcellularLocation>
</comment>
<evidence type="ECO:0000259" key="15">
    <source>
        <dbReference type="PROSITE" id="PS51472"/>
    </source>
</evidence>
<evidence type="ECO:0000256" key="14">
    <source>
        <dbReference type="SAM" id="MobiDB-lite"/>
    </source>
</evidence>
<dbReference type="GO" id="GO:0003676">
    <property type="term" value="F:nucleic acid binding"/>
    <property type="evidence" value="ECO:0007669"/>
    <property type="project" value="InterPro"/>
</dbReference>
<dbReference type="InterPro" id="IPR023395">
    <property type="entry name" value="MCP_dom_sf"/>
</dbReference>
<evidence type="ECO:0000256" key="5">
    <source>
        <dbReference type="ARBA" id="ARBA00022692"/>
    </source>
</evidence>
<dbReference type="InterPro" id="IPR007846">
    <property type="entry name" value="RRM_NUP35_dom"/>
</dbReference>
<keyword evidence="11 12" id="KW-0472">Membrane</keyword>
<feature type="compositionally biased region" description="Low complexity" evidence="14">
    <location>
        <begin position="1"/>
        <end position="20"/>
    </location>
</feature>
<evidence type="ECO:0000313" key="16">
    <source>
        <dbReference type="EMBL" id="GAN09807.1"/>
    </source>
</evidence>
<dbReference type="GO" id="GO:0005643">
    <property type="term" value="C:nuclear pore"/>
    <property type="evidence" value="ECO:0007669"/>
    <property type="project" value="UniProtKB-SubCell"/>
</dbReference>
<keyword evidence="17" id="KW-1185">Reference proteome</keyword>
<protein>
    <submittedName>
        <fullName evidence="16">Mitochondrial BOU / S-adenosylmethionine carrier protein</fullName>
    </submittedName>
</protein>
<dbReference type="Gene3D" id="3.30.70.330">
    <property type="match status" value="1"/>
</dbReference>
<dbReference type="InterPro" id="IPR018108">
    <property type="entry name" value="MCP_transmembrane"/>
</dbReference>